<evidence type="ECO:0008006" key="4">
    <source>
        <dbReference type="Google" id="ProtNLM"/>
    </source>
</evidence>
<evidence type="ECO:0000256" key="1">
    <source>
        <dbReference type="SAM" id="MobiDB-lite"/>
    </source>
</evidence>
<sequence length="144" mass="16151">MPDPNQPPVPRPDAAVPPVVPSHGRAVGMPVPRRGPAAERPRRHPLDGPQHLPLRPLWLCRACGLTWPCAEARLLLRVEYDNRRLDLAVYLSGLYYEATHDLFRLDPEGGPTPRELFQRFVAWGPYRRPALALPPACTGRCRTA</sequence>
<dbReference type="STRING" id="1144548.SAMN05443287_107190"/>
<protein>
    <recommendedName>
        <fullName evidence="4">Flavin reductase</fullName>
    </recommendedName>
</protein>
<gene>
    <name evidence="2" type="ORF">SAMN05443287_107190</name>
</gene>
<organism evidence="2 3">
    <name type="scientific">Micromonospora phaseoli</name>
    <dbReference type="NCBI Taxonomy" id="1144548"/>
    <lineage>
        <taxon>Bacteria</taxon>
        <taxon>Bacillati</taxon>
        <taxon>Actinomycetota</taxon>
        <taxon>Actinomycetes</taxon>
        <taxon>Micromonosporales</taxon>
        <taxon>Micromonosporaceae</taxon>
        <taxon>Micromonospora</taxon>
    </lineage>
</organism>
<name>A0A1H7BCV6_9ACTN</name>
<evidence type="ECO:0000313" key="2">
    <source>
        <dbReference type="EMBL" id="SEJ75491.1"/>
    </source>
</evidence>
<dbReference type="EMBL" id="FNYV01000007">
    <property type="protein sequence ID" value="SEJ75491.1"/>
    <property type="molecule type" value="Genomic_DNA"/>
</dbReference>
<keyword evidence="3" id="KW-1185">Reference proteome</keyword>
<evidence type="ECO:0000313" key="3">
    <source>
        <dbReference type="Proteomes" id="UP000198707"/>
    </source>
</evidence>
<dbReference type="Proteomes" id="UP000198707">
    <property type="component" value="Unassembled WGS sequence"/>
</dbReference>
<feature type="region of interest" description="Disordered" evidence="1">
    <location>
        <begin position="1"/>
        <end position="51"/>
    </location>
</feature>
<accession>A0A1H7BCV6</accession>
<feature type="compositionally biased region" description="Basic and acidic residues" evidence="1">
    <location>
        <begin position="36"/>
        <end position="46"/>
    </location>
</feature>
<feature type="compositionally biased region" description="Pro residues" evidence="1">
    <location>
        <begin position="1"/>
        <end position="11"/>
    </location>
</feature>
<proteinExistence type="predicted"/>
<dbReference type="AlphaFoldDB" id="A0A1H7BCV6"/>
<reference evidence="3" key="1">
    <citation type="submission" date="2016-10" db="EMBL/GenBank/DDBJ databases">
        <authorList>
            <person name="Varghese N."/>
            <person name="Submissions S."/>
        </authorList>
    </citation>
    <scope>NUCLEOTIDE SEQUENCE [LARGE SCALE GENOMIC DNA]</scope>
    <source>
        <strain evidence="3">CGMCC 4.7038</strain>
    </source>
</reference>